<dbReference type="AlphaFoldDB" id="A0A7Z2T5Y5"/>
<dbReference type="SUPFAM" id="SSF53335">
    <property type="entry name" value="S-adenosyl-L-methionine-dependent methyltransferases"/>
    <property type="match status" value="1"/>
</dbReference>
<accession>A0A7Z2T5Y5</accession>
<dbReference type="GO" id="GO:0008168">
    <property type="term" value="F:methyltransferase activity"/>
    <property type="evidence" value="ECO:0007669"/>
    <property type="project" value="UniProtKB-KW"/>
</dbReference>
<dbReference type="Pfam" id="PF13489">
    <property type="entry name" value="Methyltransf_23"/>
    <property type="match status" value="1"/>
</dbReference>
<proteinExistence type="predicted"/>
<keyword evidence="1" id="KW-0808">Transferase</keyword>
<dbReference type="Proteomes" id="UP000464262">
    <property type="component" value="Chromosome 1"/>
</dbReference>
<name>A0A7Z2T5Y5_9VIBR</name>
<dbReference type="Gene3D" id="3.40.50.150">
    <property type="entry name" value="Vaccinia Virus protein VP39"/>
    <property type="match status" value="1"/>
</dbReference>
<keyword evidence="2" id="KW-1185">Reference proteome</keyword>
<gene>
    <name evidence="1" type="ORF">GT360_14325</name>
</gene>
<sequence length="225" mass="26284">MVCFASLFEDLVMHSCPLCYHNDTQHFFQDKRRSYQQCQRCQLVFVPQEQRLDAEAEKSHYDLHDNNPQDMGYRGFLSRVVDPILERIQPASSGLDFGCGPGPTLHLMMQEAGHSMALYDIYYHPQREVLSQAYDFMTATEVIEHLYEPGKVWQQWLNLVKPGGWIGLMTKMVIDAEAFAAWHYKNDPTHVVFFSRATFQFLAERDRLELEFIGKDVILLRKTQQ</sequence>
<dbReference type="EMBL" id="CP047475">
    <property type="protein sequence ID" value="QIA64778.1"/>
    <property type="molecule type" value="Genomic_DNA"/>
</dbReference>
<dbReference type="GO" id="GO:0032259">
    <property type="term" value="P:methylation"/>
    <property type="evidence" value="ECO:0007669"/>
    <property type="project" value="UniProtKB-KW"/>
</dbReference>
<reference evidence="1 2" key="1">
    <citation type="submission" date="2020-01" db="EMBL/GenBank/DDBJ databases">
        <title>Whole genome and functional gene identification of agarase of Vibrio HN897.</title>
        <authorList>
            <person name="Liu Y."/>
            <person name="Zhao Z."/>
        </authorList>
    </citation>
    <scope>NUCLEOTIDE SEQUENCE [LARGE SCALE GENOMIC DNA]</scope>
    <source>
        <strain evidence="1 2">HN897</strain>
    </source>
</reference>
<protein>
    <submittedName>
        <fullName evidence="1">Methyltransferase domain-containing protein</fullName>
    </submittedName>
</protein>
<evidence type="ECO:0000313" key="2">
    <source>
        <dbReference type="Proteomes" id="UP000464262"/>
    </source>
</evidence>
<keyword evidence="1" id="KW-0489">Methyltransferase</keyword>
<dbReference type="KEGG" id="vas:GT360_14325"/>
<dbReference type="InterPro" id="IPR029063">
    <property type="entry name" value="SAM-dependent_MTases_sf"/>
</dbReference>
<organism evidence="1 2">
    <name type="scientific">Vibrio astriarenae</name>
    <dbReference type="NCBI Taxonomy" id="1481923"/>
    <lineage>
        <taxon>Bacteria</taxon>
        <taxon>Pseudomonadati</taxon>
        <taxon>Pseudomonadota</taxon>
        <taxon>Gammaproteobacteria</taxon>
        <taxon>Vibrionales</taxon>
        <taxon>Vibrionaceae</taxon>
        <taxon>Vibrio</taxon>
    </lineage>
</organism>
<evidence type="ECO:0000313" key="1">
    <source>
        <dbReference type="EMBL" id="QIA64778.1"/>
    </source>
</evidence>